<keyword evidence="3 6" id="KW-0732">Signal</keyword>
<keyword evidence="2" id="KW-0964">Secreted</keyword>
<evidence type="ECO:0000313" key="9">
    <source>
        <dbReference type="RefSeq" id="XP_022294584.1"/>
    </source>
</evidence>
<evidence type="ECO:0000256" key="5">
    <source>
        <dbReference type="SAM" id="MobiDB-lite"/>
    </source>
</evidence>
<dbReference type="Proteomes" id="UP000694844">
    <property type="component" value="Chromosome 7"/>
</dbReference>
<feature type="signal peptide" evidence="6">
    <location>
        <begin position="1"/>
        <end position="19"/>
    </location>
</feature>
<feature type="domain" description="C1q" evidence="7">
    <location>
        <begin position="143"/>
        <end position="279"/>
    </location>
</feature>
<dbReference type="SMART" id="SM00110">
    <property type="entry name" value="C1Q"/>
    <property type="match status" value="1"/>
</dbReference>
<dbReference type="GO" id="GO:0005576">
    <property type="term" value="C:extracellular region"/>
    <property type="evidence" value="ECO:0007669"/>
    <property type="project" value="UniProtKB-SubCell"/>
</dbReference>
<evidence type="ECO:0000313" key="8">
    <source>
        <dbReference type="Proteomes" id="UP000694844"/>
    </source>
</evidence>
<dbReference type="PANTHER" id="PTHR22923">
    <property type="entry name" value="CEREBELLIN-RELATED"/>
    <property type="match status" value="1"/>
</dbReference>
<dbReference type="PROSITE" id="PS50871">
    <property type="entry name" value="C1Q"/>
    <property type="match status" value="1"/>
</dbReference>
<protein>
    <submittedName>
        <fullName evidence="9">Heavy metal-binding protein HIP-like</fullName>
    </submittedName>
</protein>
<evidence type="ECO:0000256" key="2">
    <source>
        <dbReference type="ARBA" id="ARBA00022525"/>
    </source>
</evidence>
<evidence type="ECO:0000256" key="4">
    <source>
        <dbReference type="SAM" id="Coils"/>
    </source>
</evidence>
<dbReference type="GeneID" id="111104763"/>
<dbReference type="AlphaFoldDB" id="A0A8B8AWC8"/>
<evidence type="ECO:0000259" key="7">
    <source>
        <dbReference type="PROSITE" id="PS50871"/>
    </source>
</evidence>
<keyword evidence="4" id="KW-0175">Coiled coil</keyword>
<name>A0A8B8AWC8_CRAVI</name>
<reference evidence="9" key="1">
    <citation type="submission" date="2025-08" db="UniProtKB">
        <authorList>
            <consortium name="RefSeq"/>
        </authorList>
    </citation>
    <scope>IDENTIFICATION</scope>
    <source>
        <tissue evidence="9">Whole sample</tissue>
    </source>
</reference>
<feature type="region of interest" description="Disordered" evidence="5">
    <location>
        <begin position="99"/>
        <end position="123"/>
    </location>
</feature>
<dbReference type="Gene3D" id="2.60.120.40">
    <property type="match status" value="1"/>
</dbReference>
<dbReference type="KEGG" id="cvn:111104763"/>
<feature type="chain" id="PRO_5034204946" evidence="6">
    <location>
        <begin position="20"/>
        <end position="279"/>
    </location>
</feature>
<dbReference type="SUPFAM" id="SSF49842">
    <property type="entry name" value="TNF-like"/>
    <property type="match status" value="1"/>
</dbReference>
<evidence type="ECO:0000256" key="6">
    <source>
        <dbReference type="SAM" id="SignalP"/>
    </source>
</evidence>
<accession>A0A8B8AWC8</accession>
<evidence type="ECO:0000256" key="1">
    <source>
        <dbReference type="ARBA" id="ARBA00004613"/>
    </source>
</evidence>
<evidence type="ECO:0000256" key="3">
    <source>
        <dbReference type="ARBA" id="ARBA00022729"/>
    </source>
</evidence>
<gene>
    <name evidence="9" type="primary">LOC111104763</name>
</gene>
<keyword evidence="8" id="KW-1185">Reference proteome</keyword>
<feature type="compositionally biased region" description="Basic and acidic residues" evidence="5">
    <location>
        <begin position="103"/>
        <end position="116"/>
    </location>
</feature>
<dbReference type="PRINTS" id="PR00007">
    <property type="entry name" value="COMPLEMNTC1Q"/>
</dbReference>
<sequence length="279" mass="31036">MASLCMVLVGILYFSLCQCLLFSSTENIGDNLDWKVASRKILELEKLVKDQNDRISALEKRQPEAELKSQTEFIQKQNARISQLEARILELEAEGNANPVESSHLESHERVSESKQNDISSKRSSIRKSRLILQPTTLTVPTAPNEEVAFFAYFSSNLVTSGANHFILAFDNVITNVGNGYHHNSGTFIVPRSGLYVFTWTIRLNLGNRHTTELVVNNNVVNSIHLNPQSNIDGTCTGTAVVHVYQGDDVLVRTGSNYNSGFITSDAFGRSSFAGWMLH</sequence>
<dbReference type="RefSeq" id="XP_022294584.1">
    <property type="nucleotide sequence ID" value="XM_022438876.1"/>
</dbReference>
<dbReference type="Pfam" id="PF00386">
    <property type="entry name" value="C1q"/>
    <property type="match status" value="1"/>
</dbReference>
<dbReference type="PANTHER" id="PTHR22923:SF116">
    <property type="entry name" value="C1Q DOMAIN-CONTAINING PROTEIN"/>
    <property type="match status" value="1"/>
</dbReference>
<comment type="subcellular location">
    <subcellularLocation>
        <location evidence="1">Secreted</location>
    </subcellularLocation>
</comment>
<proteinExistence type="predicted"/>
<dbReference type="InterPro" id="IPR008983">
    <property type="entry name" value="Tumour_necrosis_fac-like_dom"/>
</dbReference>
<dbReference type="InterPro" id="IPR001073">
    <property type="entry name" value="C1q_dom"/>
</dbReference>
<dbReference type="OrthoDB" id="6154955at2759"/>
<dbReference type="InterPro" id="IPR050822">
    <property type="entry name" value="Cerebellin_Synaptic_Org"/>
</dbReference>
<organism evidence="8 9">
    <name type="scientific">Crassostrea virginica</name>
    <name type="common">Eastern oyster</name>
    <dbReference type="NCBI Taxonomy" id="6565"/>
    <lineage>
        <taxon>Eukaryota</taxon>
        <taxon>Metazoa</taxon>
        <taxon>Spiralia</taxon>
        <taxon>Lophotrochozoa</taxon>
        <taxon>Mollusca</taxon>
        <taxon>Bivalvia</taxon>
        <taxon>Autobranchia</taxon>
        <taxon>Pteriomorphia</taxon>
        <taxon>Ostreida</taxon>
        <taxon>Ostreoidea</taxon>
        <taxon>Ostreidae</taxon>
        <taxon>Crassostrea</taxon>
    </lineage>
</organism>
<feature type="coiled-coil region" evidence="4">
    <location>
        <begin position="41"/>
        <end position="94"/>
    </location>
</feature>